<dbReference type="Proteomes" id="UP000264353">
    <property type="component" value="Chromosome A6"/>
</dbReference>
<dbReference type="KEGG" id="brp:103875006"/>
<dbReference type="AlphaFoldDB" id="A0A397Z246"/>
<accession>A0A397Z246</accession>
<gene>
    <name evidence="4" type="ORF">BRAA06T26783Z</name>
    <name evidence="2" type="ORF">BRAPAZ1V2_A06P46270.2</name>
    <name evidence="3" type="ORF">BRARA_F02963</name>
</gene>
<dbReference type="EMBL" id="CM010633">
    <property type="protein sequence ID" value="RID59752.1"/>
    <property type="molecule type" value="Genomic_DNA"/>
</dbReference>
<proteinExistence type="predicted"/>
<keyword evidence="1" id="KW-0732">Signal</keyword>
<evidence type="ECO:0008006" key="6">
    <source>
        <dbReference type="Google" id="ProtNLM"/>
    </source>
</evidence>
<dbReference type="Proteomes" id="UP000694005">
    <property type="component" value="Chromosome A06"/>
</dbReference>
<evidence type="ECO:0000313" key="5">
    <source>
        <dbReference type="Proteomes" id="UP000264353"/>
    </source>
</evidence>
<dbReference type="Gramene" id="A06p46270.2_BraZ1">
    <property type="protein sequence ID" value="A06p46270.2_BraZ1.CDS"/>
    <property type="gene ID" value="A06g46270.2_BraZ1"/>
</dbReference>
<sequence length="92" mass="9772">MSTTKFPSLIFSLVMVTALFLMPIISGQMVPCLPGECTNSSVCNSACKSKGYRGGVCVKMDLGAKSGACCCRRNFESQDSSMSYDANALIPN</sequence>
<protein>
    <recommendedName>
        <fullName evidence="6">Knottin scorpion toxin-like domain-containing protein</fullName>
    </recommendedName>
</protein>
<feature type="signal peptide" evidence="1">
    <location>
        <begin position="1"/>
        <end position="27"/>
    </location>
</feature>
<evidence type="ECO:0000256" key="1">
    <source>
        <dbReference type="SAM" id="SignalP"/>
    </source>
</evidence>
<name>A0A397Z246_BRACM</name>
<reference evidence="4" key="2">
    <citation type="submission" date="2018-11" db="EMBL/GenBank/DDBJ databases">
        <authorList>
            <consortium name="Genoscope - CEA"/>
            <person name="William W."/>
        </authorList>
    </citation>
    <scope>NUCLEOTIDE SEQUENCE</scope>
</reference>
<feature type="chain" id="PRO_5039860035" description="Knottin scorpion toxin-like domain-containing protein" evidence="1">
    <location>
        <begin position="28"/>
        <end position="92"/>
    </location>
</feature>
<evidence type="ECO:0000313" key="3">
    <source>
        <dbReference type="EMBL" id="RID59752.1"/>
    </source>
</evidence>
<dbReference type="OrthoDB" id="1031993at2759"/>
<dbReference type="EMBL" id="LS974622">
    <property type="protein sequence ID" value="CAG7872387.1"/>
    <property type="molecule type" value="Genomic_DNA"/>
</dbReference>
<reference evidence="3 5" key="1">
    <citation type="submission" date="2018-06" db="EMBL/GenBank/DDBJ databases">
        <title>WGS assembly of Brassica rapa FPsc.</title>
        <authorList>
            <person name="Bowman J."/>
            <person name="Kohchi T."/>
            <person name="Yamato K."/>
            <person name="Jenkins J."/>
            <person name="Shu S."/>
            <person name="Ishizaki K."/>
            <person name="Yamaoka S."/>
            <person name="Nishihama R."/>
            <person name="Nakamura Y."/>
            <person name="Berger F."/>
            <person name="Adam C."/>
            <person name="Aki S."/>
            <person name="Althoff F."/>
            <person name="Araki T."/>
            <person name="Arteaga-Vazquez M."/>
            <person name="Balasubrmanian S."/>
            <person name="Bauer D."/>
            <person name="Boehm C."/>
            <person name="Briginshaw L."/>
            <person name="Caballero-Perez J."/>
            <person name="Catarino B."/>
            <person name="Chen F."/>
            <person name="Chiyoda S."/>
            <person name="Chovatia M."/>
            <person name="Davies K."/>
            <person name="Delmans M."/>
            <person name="Demura T."/>
            <person name="Dierschke T."/>
            <person name="Dolan L."/>
            <person name="Dorantes-Acosta A."/>
            <person name="Eklund D."/>
            <person name="Florent S."/>
            <person name="Flores-Sandoval E."/>
            <person name="Fujiyama A."/>
            <person name="Fukuzawa H."/>
            <person name="Galik B."/>
            <person name="Grimanelli D."/>
            <person name="Grimwood J."/>
            <person name="Grossniklaus U."/>
            <person name="Hamada T."/>
            <person name="Haseloff J."/>
            <person name="Hetherington A."/>
            <person name="Higo A."/>
            <person name="Hirakawa Y."/>
            <person name="Hundley H."/>
            <person name="Ikeda Y."/>
            <person name="Inoue K."/>
            <person name="Inoue S."/>
            <person name="Ishida S."/>
            <person name="Jia Q."/>
            <person name="Kakita M."/>
            <person name="Kanazawa T."/>
            <person name="Kawai Y."/>
            <person name="Kawashima T."/>
            <person name="Kennedy M."/>
            <person name="Kinose K."/>
            <person name="Kinoshita T."/>
            <person name="Kohara Y."/>
            <person name="Koide E."/>
            <person name="Komatsu K."/>
            <person name="Kopischke S."/>
            <person name="Kubo M."/>
            <person name="Kyozuka J."/>
            <person name="Lagercrantz U."/>
            <person name="Lin S."/>
            <person name="Lindquist E."/>
            <person name="Lipzen A."/>
            <person name="Lu C."/>
            <person name="Luna E."/>
            <person name="Martienssen R."/>
            <person name="Minamino N."/>
            <person name="Mizutani M."/>
            <person name="Mizutani M."/>
            <person name="Mochizuki N."/>
            <person name="Monte I."/>
            <person name="Mosher R."/>
            <person name="Nagasaki H."/>
            <person name="Nakagami H."/>
            <person name="Naramoto S."/>
            <person name="Nishitani K."/>
            <person name="Ohtani M."/>
            <person name="Okamoto T."/>
            <person name="Okumura M."/>
            <person name="Phillips J."/>
            <person name="Pollak B."/>
            <person name="Reinders A."/>
            <person name="Roevekamp M."/>
            <person name="Sano R."/>
            <person name="Sawa S."/>
            <person name="Schmid M."/>
            <person name="Shirakawa M."/>
            <person name="Solano R."/>
            <person name="Spunde A."/>
            <person name="Suetsugu N."/>
            <person name="Sugano S."/>
            <person name="Sugiyama A."/>
            <person name="Sun R."/>
            <person name="Suzuki Y."/>
            <person name="Takenaka M."/>
            <person name="Takezawa D."/>
            <person name="Tomogane H."/>
            <person name="Tsuzuki M."/>
            <person name="Ueda T."/>
            <person name="Umeda M."/>
            <person name="Ward J."/>
            <person name="Watanabe Y."/>
            <person name="Yazaki K."/>
            <person name="Yokoyama R."/>
            <person name="Yoshitake Y."/>
            <person name="Yotsui I."/>
            <person name="Zachgo S."/>
            <person name="Schmutz J."/>
        </authorList>
    </citation>
    <scope>NUCLEOTIDE SEQUENCE [LARGE SCALE GENOMIC DNA]</scope>
    <source>
        <strain evidence="5">cv. B-3</strain>
    </source>
</reference>
<evidence type="ECO:0000313" key="2">
    <source>
        <dbReference type="EMBL" id="CAG7872387.1"/>
    </source>
</evidence>
<evidence type="ECO:0000313" key="4">
    <source>
        <dbReference type="EMBL" id="VDC68243.1"/>
    </source>
</evidence>
<organism evidence="3 5">
    <name type="scientific">Brassica campestris</name>
    <name type="common">Field mustard</name>
    <dbReference type="NCBI Taxonomy" id="3711"/>
    <lineage>
        <taxon>Eukaryota</taxon>
        <taxon>Viridiplantae</taxon>
        <taxon>Streptophyta</taxon>
        <taxon>Embryophyta</taxon>
        <taxon>Tracheophyta</taxon>
        <taxon>Spermatophyta</taxon>
        <taxon>Magnoliopsida</taxon>
        <taxon>eudicotyledons</taxon>
        <taxon>Gunneridae</taxon>
        <taxon>Pentapetalae</taxon>
        <taxon>rosids</taxon>
        <taxon>malvids</taxon>
        <taxon>Brassicales</taxon>
        <taxon>Brassicaceae</taxon>
        <taxon>Brassiceae</taxon>
        <taxon>Brassica</taxon>
    </lineage>
</organism>
<dbReference type="EMBL" id="LR031569">
    <property type="protein sequence ID" value="VDC68243.1"/>
    <property type="molecule type" value="Genomic_DNA"/>
</dbReference>